<dbReference type="AlphaFoldDB" id="A0A8J2YE53"/>
<keyword evidence="1" id="KW-0812">Transmembrane</keyword>
<gene>
    <name evidence="2" type="primary">thiT</name>
    <name evidence="2" type="ORF">GCM10011391_20730</name>
</gene>
<dbReference type="Pfam" id="PF09515">
    <property type="entry name" value="Thia_YuaJ"/>
    <property type="match status" value="1"/>
</dbReference>
<name>A0A8J2YE53_9BACL</name>
<accession>A0A8J2YE53</accession>
<evidence type="ECO:0000256" key="1">
    <source>
        <dbReference type="SAM" id="Phobius"/>
    </source>
</evidence>
<feature type="transmembrane region" description="Helical" evidence="1">
    <location>
        <begin position="149"/>
        <end position="174"/>
    </location>
</feature>
<reference evidence="2" key="1">
    <citation type="journal article" date="2014" name="Int. J. Syst. Evol. Microbiol.">
        <title>Complete genome sequence of Corynebacterium casei LMG S-19264T (=DSM 44701T), isolated from a smear-ripened cheese.</title>
        <authorList>
            <consortium name="US DOE Joint Genome Institute (JGI-PGF)"/>
            <person name="Walter F."/>
            <person name="Albersmeier A."/>
            <person name="Kalinowski J."/>
            <person name="Ruckert C."/>
        </authorList>
    </citation>
    <scope>NUCLEOTIDE SEQUENCE</scope>
    <source>
        <strain evidence="2">CGMCC 1.15371</strain>
    </source>
</reference>
<dbReference type="EMBL" id="BMIR01000008">
    <property type="protein sequence ID" value="GGE41827.1"/>
    <property type="molecule type" value="Genomic_DNA"/>
</dbReference>
<reference evidence="2" key="2">
    <citation type="submission" date="2020-09" db="EMBL/GenBank/DDBJ databases">
        <authorList>
            <person name="Sun Q."/>
            <person name="Zhou Y."/>
        </authorList>
    </citation>
    <scope>NUCLEOTIDE SEQUENCE</scope>
    <source>
        <strain evidence="2">CGMCC 1.15371</strain>
    </source>
</reference>
<feature type="transmembrane region" description="Helical" evidence="1">
    <location>
        <begin position="7"/>
        <end position="27"/>
    </location>
</feature>
<feature type="transmembrane region" description="Helical" evidence="1">
    <location>
        <begin position="56"/>
        <end position="74"/>
    </location>
</feature>
<protein>
    <submittedName>
        <fullName evidence="2">Thiamine transporter ThiT</fullName>
    </submittedName>
</protein>
<comment type="caution">
    <text evidence="2">The sequence shown here is derived from an EMBL/GenBank/DDBJ whole genome shotgun (WGS) entry which is preliminary data.</text>
</comment>
<evidence type="ECO:0000313" key="2">
    <source>
        <dbReference type="EMBL" id="GGE41827.1"/>
    </source>
</evidence>
<feature type="transmembrane region" description="Helical" evidence="1">
    <location>
        <begin position="80"/>
        <end position="99"/>
    </location>
</feature>
<dbReference type="Proteomes" id="UP000628775">
    <property type="component" value="Unassembled WGS sequence"/>
</dbReference>
<dbReference type="Gene3D" id="1.10.1760.20">
    <property type="match status" value="1"/>
</dbReference>
<dbReference type="GO" id="GO:0015234">
    <property type="term" value="F:thiamine transmembrane transporter activity"/>
    <property type="evidence" value="ECO:0007669"/>
    <property type="project" value="InterPro"/>
</dbReference>
<keyword evidence="3" id="KW-1185">Reference proteome</keyword>
<dbReference type="NCBIfam" id="TIGR02357">
    <property type="entry name" value="ECF_ThiT_YuaJ"/>
    <property type="match status" value="1"/>
</dbReference>
<feature type="transmembrane region" description="Helical" evidence="1">
    <location>
        <begin position="111"/>
        <end position="137"/>
    </location>
</feature>
<sequence>MNKETSKVLLLTEAALMVALAVILSFLKFNAPWAYGGSVSLEMLPIVLFALRRGALWGMIMGAVYGIVDCLIAPEVVHPIQFLLDYPIAFLLVGVAGVFKLSSGTSDKGKVIMIIFASALGSFLRLISHFLSGVIWFGSYAPKGTPVALYSFVYNLGYIVPSFILIAFVLSLFVKSAPQLLERK</sequence>
<evidence type="ECO:0000313" key="3">
    <source>
        <dbReference type="Proteomes" id="UP000628775"/>
    </source>
</evidence>
<keyword evidence="1" id="KW-1133">Transmembrane helix</keyword>
<proteinExistence type="predicted"/>
<keyword evidence="1" id="KW-0472">Membrane</keyword>
<dbReference type="RefSeq" id="WP_188693191.1">
    <property type="nucleotide sequence ID" value="NZ_BMIR01000008.1"/>
</dbReference>
<organism evidence="2 3">
    <name type="scientific">Pullulanibacillus camelliae</name>
    <dbReference type="NCBI Taxonomy" id="1707096"/>
    <lineage>
        <taxon>Bacteria</taxon>
        <taxon>Bacillati</taxon>
        <taxon>Bacillota</taxon>
        <taxon>Bacilli</taxon>
        <taxon>Bacillales</taxon>
        <taxon>Sporolactobacillaceae</taxon>
        <taxon>Pullulanibacillus</taxon>
    </lineage>
</organism>
<dbReference type="InterPro" id="IPR012651">
    <property type="entry name" value="Thia_Transptr_ThiT"/>
</dbReference>
<dbReference type="GO" id="GO:0005886">
    <property type="term" value="C:plasma membrane"/>
    <property type="evidence" value="ECO:0007669"/>
    <property type="project" value="InterPro"/>
</dbReference>